<gene>
    <name evidence="5" type="ORF">NCTC1542_05280</name>
</gene>
<keyword evidence="4" id="KW-0812">Transmembrane</keyword>
<dbReference type="PANTHER" id="PTHR37042">
    <property type="entry name" value="OUTER MEMBRANE PROTEIN RV1973"/>
    <property type="match status" value="1"/>
</dbReference>
<keyword evidence="2 4" id="KW-0472">Membrane</keyword>
<feature type="region of interest" description="Disordered" evidence="3">
    <location>
        <begin position="1"/>
        <end position="69"/>
    </location>
</feature>
<proteinExistence type="predicted"/>
<sequence length="227" mass="24098">MRLRPMTSRSTRTSSALADDDKCALATGDSPADVAPTDTDAADPSADATESAKTEQTKEAGERAAHRPRWRTLASRVALPVLILCMSAGAGYLTWQRSQNEQTDMATTESVQAATDATVALLSYKPDTVDKELEDARSRLTGQFLDSYTSLTRDVVIPGAQQKKITATATVPAAAPVSASSDHAVVLLFVNQTVTVGADAPTNSASTVQVSLDRIDDRWLVSAFDPI</sequence>
<evidence type="ECO:0000256" key="4">
    <source>
        <dbReference type="SAM" id="Phobius"/>
    </source>
</evidence>
<dbReference type="Proteomes" id="UP000255389">
    <property type="component" value="Unassembled WGS sequence"/>
</dbReference>
<evidence type="ECO:0000256" key="2">
    <source>
        <dbReference type="ARBA" id="ARBA00023136"/>
    </source>
</evidence>
<dbReference type="EMBL" id="UGQY01000004">
    <property type="protein sequence ID" value="SUA03793.1"/>
    <property type="molecule type" value="Genomic_DNA"/>
</dbReference>
<evidence type="ECO:0000313" key="5">
    <source>
        <dbReference type="EMBL" id="SUA03793.1"/>
    </source>
</evidence>
<accession>A0A378V068</accession>
<dbReference type="PANTHER" id="PTHR37042:SF4">
    <property type="entry name" value="OUTER MEMBRANE PROTEIN RV1973"/>
    <property type="match status" value="1"/>
</dbReference>
<name>A0A378V068_MYCFO</name>
<dbReference type="AlphaFoldDB" id="A0A378V068"/>
<keyword evidence="4" id="KW-1133">Transmembrane helix</keyword>
<feature type="compositionally biased region" description="Low complexity" evidence="3">
    <location>
        <begin position="29"/>
        <end position="49"/>
    </location>
</feature>
<dbReference type="GO" id="GO:0016020">
    <property type="term" value="C:membrane"/>
    <property type="evidence" value="ECO:0007669"/>
    <property type="project" value="UniProtKB-SubCell"/>
</dbReference>
<evidence type="ECO:0000256" key="1">
    <source>
        <dbReference type="ARBA" id="ARBA00004370"/>
    </source>
</evidence>
<protein>
    <submittedName>
        <fullName evidence="5">Mce associated membrane protein</fullName>
    </submittedName>
</protein>
<evidence type="ECO:0000313" key="6">
    <source>
        <dbReference type="Proteomes" id="UP000255389"/>
    </source>
</evidence>
<comment type="subcellular location">
    <subcellularLocation>
        <location evidence="1">Membrane</location>
    </subcellularLocation>
</comment>
<organism evidence="5 6">
    <name type="scientific">Mycolicibacterium fortuitum</name>
    <name type="common">Mycobacterium fortuitum</name>
    <dbReference type="NCBI Taxonomy" id="1766"/>
    <lineage>
        <taxon>Bacteria</taxon>
        <taxon>Bacillati</taxon>
        <taxon>Actinomycetota</taxon>
        <taxon>Actinomycetes</taxon>
        <taxon>Mycobacteriales</taxon>
        <taxon>Mycobacteriaceae</taxon>
        <taxon>Mycolicibacterium</taxon>
    </lineage>
</organism>
<feature type="compositionally biased region" description="Basic and acidic residues" evidence="3">
    <location>
        <begin position="50"/>
        <end position="65"/>
    </location>
</feature>
<reference evidence="5 6" key="1">
    <citation type="submission" date="2018-06" db="EMBL/GenBank/DDBJ databases">
        <authorList>
            <consortium name="Pathogen Informatics"/>
            <person name="Doyle S."/>
        </authorList>
    </citation>
    <scope>NUCLEOTIDE SEQUENCE [LARGE SCALE GENOMIC DNA]</scope>
    <source>
        <strain evidence="5 6">NCTC1542</strain>
    </source>
</reference>
<evidence type="ECO:0000256" key="3">
    <source>
        <dbReference type="SAM" id="MobiDB-lite"/>
    </source>
</evidence>
<feature type="transmembrane region" description="Helical" evidence="4">
    <location>
        <begin position="77"/>
        <end position="95"/>
    </location>
</feature>